<feature type="region of interest" description="Disordered" evidence="1">
    <location>
        <begin position="431"/>
        <end position="458"/>
    </location>
</feature>
<organism evidence="2 3">
    <name type="scientific">Sphaerobolus stellatus (strain SS14)</name>
    <dbReference type="NCBI Taxonomy" id="990650"/>
    <lineage>
        <taxon>Eukaryota</taxon>
        <taxon>Fungi</taxon>
        <taxon>Dikarya</taxon>
        <taxon>Basidiomycota</taxon>
        <taxon>Agaricomycotina</taxon>
        <taxon>Agaricomycetes</taxon>
        <taxon>Phallomycetidae</taxon>
        <taxon>Geastrales</taxon>
        <taxon>Sphaerobolaceae</taxon>
        <taxon>Sphaerobolus</taxon>
    </lineage>
</organism>
<keyword evidence="3" id="KW-1185">Reference proteome</keyword>
<feature type="compositionally biased region" description="Acidic residues" evidence="1">
    <location>
        <begin position="435"/>
        <end position="458"/>
    </location>
</feature>
<proteinExistence type="predicted"/>
<dbReference type="HOGENOM" id="CLU_052865_0_0_1"/>
<protein>
    <submittedName>
        <fullName evidence="2">Uncharacterized protein</fullName>
    </submittedName>
</protein>
<evidence type="ECO:0000313" key="3">
    <source>
        <dbReference type="Proteomes" id="UP000054279"/>
    </source>
</evidence>
<dbReference type="AlphaFoldDB" id="A0A0C9TUR1"/>
<dbReference type="EMBL" id="KN837407">
    <property type="protein sequence ID" value="KIJ25579.1"/>
    <property type="molecule type" value="Genomic_DNA"/>
</dbReference>
<evidence type="ECO:0000313" key="2">
    <source>
        <dbReference type="EMBL" id="KIJ25579.1"/>
    </source>
</evidence>
<gene>
    <name evidence="2" type="ORF">M422DRAFT_273445</name>
</gene>
<evidence type="ECO:0000256" key="1">
    <source>
        <dbReference type="SAM" id="MobiDB-lite"/>
    </source>
</evidence>
<reference evidence="2 3" key="1">
    <citation type="submission" date="2014-06" db="EMBL/GenBank/DDBJ databases">
        <title>Evolutionary Origins and Diversification of the Mycorrhizal Mutualists.</title>
        <authorList>
            <consortium name="DOE Joint Genome Institute"/>
            <consortium name="Mycorrhizal Genomics Consortium"/>
            <person name="Kohler A."/>
            <person name="Kuo A."/>
            <person name="Nagy L.G."/>
            <person name="Floudas D."/>
            <person name="Copeland A."/>
            <person name="Barry K.W."/>
            <person name="Cichocki N."/>
            <person name="Veneault-Fourrey C."/>
            <person name="LaButti K."/>
            <person name="Lindquist E.A."/>
            <person name="Lipzen A."/>
            <person name="Lundell T."/>
            <person name="Morin E."/>
            <person name="Murat C."/>
            <person name="Riley R."/>
            <person name="Ohm R."/>
            <person name="Sun H."/>
            <person name="Tunlid A."/>
            <person name="Henrissat B."/>
            <person name="Grigoriev I.V."/>
            <person name="Hibbett D.S."/>
            <person name="Martin F."/>
        </authorList>
    </citation>
    <scope>NUCLEOTIDE SEQUENCE [LARGE SCALE GENOMIC DNA]</scope>
    <source>
        <strain evidence="2 3">SS14</strain>
    </source>
</reference>
<accession>A0A0C9TUR1</accession>
<dbReference type="Proteomes" id="UP000054279">
    <property type="component" value="Unassembled WGS sequence"/>
</dbReference>
<feature type="region of interest" description="Disordered" evidence="1">
    <location>
        <begin position="282"/>
        <end position="303"/>
    </location>
</feature>
<feature type="compositionally biased region" description="Basic and acidic residues" evidence="1">
    <location>
        <begin position="282"/>
        <end position="293"/>
    </location>
</feature>
<name>A0A0C9TUR1_SPHS4</name>
<sequence length="458" mass="51457">MPYRQPITDEQLAPFLEAAKSMMIPADNVPPPVVEEVLAPSKSSNPLLLEMNRNLIAQTIKLNTNNAMKYEERKELWYPETAIAVYLDVKRKAEEAVAKKTEEDAKAAAKAVEEENECVMDANSEGEDEVDQEEMLKLKLKSTKLHPIVDLESEEETKEVKAKRRKAKGKGKVMDTEFKRNMVPYNYVGFPGVPASKMCEGCKVPRNAKYRRPCVGNIIMDADNQIFLVSEKECCFVCVLQSNVCSFTCDEEADFIMPEVANDEELQAKLRKLCDEQDTFQKQKDKERVERNKRTGNSTKAGTNTKVEVNMKASGSTLKRSKQKVVSEEDDIEVTSQLKRARTRSKQKVVSEEDDIEVTSQLKRARMVTNSAGSSGRVPSVTESLQGINQALIKTINILGDTRAASKAQSKTLRGIKTCMANLQSAMQMNWAAKDEEDRESCEVEDDETMKDPEADEL</sequence>